<dbReference type="SUPFAM" id="SSF52540">
    <property type="entry name" value="P-loop containing nucleoside triphosphate hydrolases"/>
    <property type="match status" value="1"/>
</dbReference>
<keyword evidence="8 9" id="KW-0472">Membrane</keyword>
<keyword evidence="5" id="KW-0547">Nucleotide-binding</keyword>
<feature type="transmembrane region" description="Helical" evidence="9">
    <location>
        <begin position="212"/>
        <end position="233"/>
    </location>
</feature>
<evidence type="ECO:0000256" key="8">
    <source>
        <dbReference type="ARBA" id="ARBA00023136"/>
    </source>
</evidence>
<evidence type="ECO:0000256" key="7">
    <source>
        <dbReference type="ARBA" id="ARBA00022989"/>
    </source>
</evidence>
<dbReference type="GO" id="GO:0006508">
    <property type="term" value="P:proteolysis"/>
    <property type="evidence" value="ECO:0007669"/>
    <property type="project" value="InterPro"/>
</dbReference>
<accession>A0A3N2SEZ7</accession>
<evidence type="ECO:0000259" key="12">
    <source>
        <dbReference type="PROSITE" id="PS50990"/>
    </source>
</evidence>
<dbReference type="GO" id="GO:0008233">
    <property type="term" value="F:peptidase activity"/>
    <property type="evidence" value="ECO:0007669"/>
    <property type="project" value="InterPro"/>
</dbReference>
<sequence>MAQHSPAAGGNDAVEWQKEMKVDQRELQDDALLDSLLAVCSHYGKAATRVSLTAGLPLKNNQLTLDVFPRAAARAGLRVRMLKRELKDITALSLPAVLVLENHRTAVLFGWNEQGQARVQTGEVGGGEILVDPAALAQEYSGTALFIQPIHQSERTKSSLLPRTRTWFRDTLKLSRFLYVDAIVASFLINLIALCTPLFVMNVYDRVVPNQATATLWVLAIGITVAFLFDLLLKTLRTRCLDIAGKKTDMIVSASIFERITGVAMKARPARLGSFAQNIHEIQSLRDFLSSLTMATLIDIPFTLLMLLVIAIIGGPLVFIPLVAFPVALVVSWAIQKPLNDTIKETMRLASERQAVLIETLGGLDAMKVNNAQSERQFMWESTLVTLSKKELRVKTLSTFAVNFTAWLQQFSGVAMIVAGVYLIIGGSLSMGGLIACYMLNGRALVPMGQLSGLVTRYQQARMTMNTTEQMMELPQERQDDRALVARDTLEGAIAFQNVTFTYPDQKRPSLTNVSFTITPGERVGIIGCSGSGKSSLAKLIIGFYQPDSGEILVDGMDANQIDVNDLRHNIGYAPQDIYLFSGTLRDNLISGATYVDDNAMLRAAQLAGVHDFARKHPDGYHMQVGERGLNLSGGQRQAVMLARALLLEPPILLLDEPTSSMDNTTEDAVRRALMASTRGRTLLLVTHRASMLALVDRLIIIERGRVVADGPRDSVLEALKKGQIHGGN</sequence>
<evidence type="ECO:0000259" key="11">
    <source>
        <dbReference type="PROSITE" id="PS50929"/>
    </source>
</evidence>
<dbReference type="InterPro" id="IPR011527">
    <property type="entry name" value="ABC1_TM_dom"/>
</dbReference>
<feature type="domain" description="Peptidase C39" evidence="12">
    <location>
        <begin position="24"/>
        <end position="147"/>
    </location>
</feature>
<dbReference type="InterPro" id="IPR039421">
    <property type="entry name" value="Type_1_exporter"/>
</dbReference>
<dbReference type="GO" id="GO:0034040">
    <property type="term" value="F:ATPase-coupled lipid transmembrane transporter activity"/>
    <property type="evidence" value="ECO:0007669"/>
    <property type="project" value="TreeGrafter"/>
</dbReference>
<evidence type="ECO:0000256" key="9">
    <source>
        <dbReference type="SAM" id="Phobius"/>
    </source>
</evidence>
<dbReference type="PANTHER" id="PTHR24221">
    <property type="entry name" value="ATP-BINDING CASSETTE SUB-FAMILY B"/>
    <property type="match status" value="1"/>
</dbReference>
<dbReference type="CDD" id="cd18587">
    <property type="entry name" value="ABC_6TM_LapB_like"/>
    <property type="match status" value="1"/>
</dbReference>
<feature type="transmembrane region" description="Helical" evidence="9">
    <location>
        <begin position="288"/>
        <end position="312"/>
    </location>
</feature>
<evidence type="ECO:0000256" key="1">
    <source>
        <dbReference type="ARBA" id="ARBA00004651"/>
    </source>
</evidence>
<evidence type="ECO:0000313" key="13">
    <source>
        <dbReference type="EMBL" id="ROU18317.1"/>
    </source>
</evidence>
<dbReference type="PROSITE" id="PS50990">
    <property type="entry name" value="PEPTIDASE_C39"/>
    <property type="match status" value="1"/>
</dbReference>
<dbReference type="GO" id="GO:0016887">
    <property type="term" value="F:ATP hydrolysis activity"/>
    <property type="evidence" value="ECO:0007669"/>
    <property type="project" value="InterPro"/>
</dbReference>
<dbReference type="PANTHER" id="PTHR24221:SF248">
    <property type="entry name" value="ABC TRANSPORTER TRANSMEMBRANE REGION"/>
    <property type="match status" value="1"/>
</dbReference>
<evidence type="ECO:0000256" key="5">
    <source>
        <dbReference type="ARBA" id="ARBA00022741"/>
    </source>
</evidence>
<evidence type="ECO:0000256" key="2">
    <source>
        <dbReference type="ARBA" id="ARBA00022448"/>
    </source>
</evidence>
<dbReference type="CDD" id="cd03245">
    <property type="entry name" value="ABCC_bacteriocin_exporters"/>
    <property type="match status" value="1"/>
</dbReference>
<dbReference type="InterPro" id="IPR027417">
    <property type="entry name" value="P-loop_NTPase"/>
</dbReference>
<dbReference type="OrthoDB" id="9787557at2"/>
<dbReference type="Gene3D" id="3.40.50.300">
    <property type="entry name" value="P-loop containing nucleotide triphosphate hydrolases"/>
    <property type="match status" value="1"/>
</dbReference>
<reference evidence="13 14" key="1">
    <citation type="submission" date="2018-10" db="EMBL/GenBank/DDBJ databases">
        <title>Horizontal transference of carbapenem resistance between Klebsiella pneumoniae and Kluyvera ascorbata during abdominal infection: a case report.</title>
        <authorList>
            <person name="Raro O.H.F."/>
            <person name="Lima-Morales D."/>
            <person name="Barth A.L."/>
            <person name="Paim T.G.S."/>
            <person name="Mott M.P."/>
            <person name="Riche C.V.W."/>
            <person name="Teixeira U.F."/>
            <person name="Waechter F."/>
            <person name="Dias C.A.G."/>
        </authorList>
    </citation>
    <scope>NUCLEOTIDE SEQUENCE [LARGE SCALE GENOMIC DNA]</scope>
    <source>
        <strain evidence="13 14">OT2</strain>
    </source>
</reference>
<feature type="transmembrane region" description="Helical" evidence="9">
    <location>
        <begin position="318"/>
        <end position="335"/>
    </location>
</feature>
<dbReference type="Pfam" id="PF00005">
    <property type="entry name" value="ABC_tran"/>
    <property type="match status" value="1"/>
</dbReference>
<protein>
    <submittedName>
        <fullName evidence="13">Type I secretion system permease/ATPase</fullName>
    </submittedName>
</protein>
<name>A0A3N2SEZ7_9ENTR</name>
<evidence type="ECO:0000256" key="3">
    <source>
        <dbReference type="ARBA" id="ARBA00022475"/>
    </source>
</evidence>
<dbReference type="InterPro" id="IPR017871">
    <property type="entry name" value="ABC_transporter-like_CS"/>
</dbReference>
<keyword evidence="6" id="KW-0067">ATP-binding</keyword>
<dbReference type="Pfam" id="PF00664">
    <property type="entry name" value="ABC_membrane"/>
    <property type="match status" value="1"/>
</dbReference>
<dbReference type="InterPro" id="IPR036640">
    <property type="entry name" value="ABC1_TM_sf"/>
</dbReference>
<feature type="domain" description="ABC transporter" evidence="10">
    <location>
        <begin position="494"/>
        <end position="729"/>
    </location>
</feature>
<dbReference type="Gene3D" id="3.90.70.10">
    <property type="entry name" value="Cysteine proteinases"/>
    <property type="match status" value="1"/>
</dbReference>
<proteinExistence type="predicted"/>
<dbReference type="GO" id="GO:0005886">
    <property type="term" value="C:plasma membrane"/>
    <property type="evidence" value="ECO:0007669"/>
    <property type="project" value="UniProtKB-SubCell"/>
</dbReference>
<gene>
    <name evidence="13" type="ORF">EB837_00180</name>
</gene>
<dbReference type="PROSITE" id="PS50893">
    <property type="entry name" value="ABC_TRANSPORTER_2"/>
    <property type="match status" value="1"/>
</dbReference>
<dbReference type="GO" id="GO:0005524">
    <property type="term" value="F:ATP binding"/>
    <property type="evidence" value="ECO:0007669"/>
    <property type="project" value="UniProtKB-KW"/>
</dbReference>
<keyword evidence="3" id="KW-1003">Cell membrane</keyword>
<feature type="transmembrane region" description="Helical" evidence="9">
    <location>
        <begin position="177"/>
        <end position="200"/>
    </location>
</feature>
<dbReference type="GO" id="GO:0140359">
    <property type="term" value="F:ABC-type transporter activity"/>
    <property type="evidence" value="ECO:0007669"/>
    <property type="project" value="InterPro"/>
</dbReference>
<evidence type="ECO:0000313" key="14">
    <source>
        <dbReference type="Proteomes" id="UP000268051"/>
    </source>
</evidence>
<dbReference type="InterPro" id="IPR003439">
    <property type="entry name" value="ABC_transporter-like_ATP-bd"/>
</dbReference>
<evidence type="ECO:0000256" key="4">
    <source>
        <dbReference type="ARBA" id="ARBA00022692"/>
    </source>
</evidence>
<dbReference type="EMBL" id="RHFN01000001">
    <property type="protein sequence ID" value="ROU18317.1"/>
    <property type="molecule type" value="Genomic_DNA"/>
</dbReference>
<feature type="transmembrane region" description="Helical" evidence="9">
    <location>
        <begin position="414"/>
        <end position="440"/>
    </location>
</feature>
<dbReference type="InterPro" id="IPR003593">
    <property type="entry name" value="AAA+_ATPase"/>
</dbReference>
<feature type="domain" description="ABC transmembrane type-1" evidence="11">
    <location>
        <begin position="182"/>
        <end position="460"/>
    </location>
</feature>
<dbReference type="PROSITE" id="PS00211">
    <property type="entry name" value="ABC_TRANSPORTER_1"/>
    <property type="match status" value="1"/>
</dbReference>
<dbReference type="NCBIfam" id="TIGR03375">
    <property type="entry name" value="type_I_sec_LssB"/>
    <property type="match status" value="1"/>
</dbReference>
<dbReference type="SMART" id="SM00382">
    <property type="entry name" value="AAA"/>
    <property type="match status" value="1"/>
</dbReference>
<comment type="subcellular location">
    <subcellularLocation>
        <location evidence="1">Cell membrane</location>
        <topology evidence="1">Multi-pass membrane protein</topology>
    </subcellularLocation>
</comment>
<organism evidence="13 14">
    <name type="scientific">Kluyvera ascorbata</name>
    <dbReference type="NCBI Taxonomy" id="51288"/>
    <lineage>
        <taxon>Bacteria</taxon>
        <taxon>Pseudomonadati</taxon>
        <taxon>Pseudomonadota</taxon>
        <taxon>Gammaproteobacteria</taxon>
        <taxon>Enterobacterales</taxon>
        <taxon>Enterobacteriaceae</taxon>
        <taxon>Kluyvera</taxon>
    </lineage>
</organism>
<dbReference type="AlphaFoldDB" id="A0A3N2SEZ7"/>
<dbReference type="InterPro" id="IPR017750">
    <property type="entry name" value="ATPase_T1SS"/>
</dbReference>
<dbReference type="Gene3D" id="1.20.1560.10">
    <property type="entry name" value="ABC transporter type 1, transmembrane domain"/>
    <property type="match status" value="1"/>
</dbReference>
<comment type="caution">
    <text evidence="13">The sequence shown here is derived from an EMBL/GenBank/DDBJ whole genome shotgun (WGS) entry which is preliminary data.</text>
</comment>
<dbReference type="PROSITE" id="PS50929">
    <property type="entry name" value="ABC_TM1F"/>
    <property type="match status" value="1"/>
</dbReference>
<evidence type="ECO:0000256" key="6">
    <source>
        <dbReference type="ARBA" id="ARBA00022840"/>
    </source>
</evidence>
<dbReference type="Proteomes" id="UP000268051">
    <property type="component" value="Unassembled WGS sequence"/>
</dbReference>
<keyword evidence="7 9" id="KW-1133">Transmembrane helix</keyword>
<evidence type="ECO:0000259" key="10">
    <source>
        <dbReference type="PROSITE" id="PS50893"/>
    </source>
</evidence>
<dbReference type="FunFam" id="3.40.50.300:FF:000299">
    <property type="entry name" value="ABC transporter ATP-binding protein/permease"/>
    <property type="match status" value="1"/>
</dbReference>
<dbReference type="InterPro" id="IPR005074">
    <property type="entry name" value="Peptidase_C39"/>
</dbReference>
<keyword evidence="4 9" id="KW-0812">Transmembrane</keyword>
<dbReference type="CDD" id="cd02421">
    <property type="entry name" value="Peptidase_C39_likeD"/>
    <property type="match status" value="1"/>
</dbReference>
<dbReference type="SUPFAM" id="SSF90123">
    <property type="entry name" value="ABC transporter transmembrane region"/>
    <property type="match status" value="1"/>
</dbReference>
<keyword evidence="2" id="KW-0813">Transport</keyword>